<protein>
    <recommendedName>
        <fullName evidence="3">C2H2-type domain-containing protein</fullName>
    </recommendedName>
</protein>
<evidence type="ECO:0008006" key="3">
    <source>
        <dbReference type="Google" id="ProtNLM"/>
    </source>
</evidence>
<proteinExistence type="predicted"/>
<accession>A0A1B7MDX3</accession>
<dbReference type="AlphaFoldDB" id="A0A1B7MDX3"/>
<reference evidence="1 2" key="1">
    <citation type="submission" date="2016-06" db="EMBL/GenBank/DDBJ databases">
        <title>Comparative genomics of the ectomycorrhizal sister species Rhizopogon vinicolor and Rhizopogon vesiculosus (Basidiomycota: Boletales) reveals a divergence of the mating type B locus.</title>
        <authorList>
            <consortium name="DOE Joint Genome Institute"/>
            <person name="Mujic A.B."/>
            <person name="Kuo A."/>
            <person name="Tritt A."/>
            <person name="Lipzen A."/>
            <person name="Chen C."/>
            <person name="Johnson J."/>
            <person name="Sharma A."/>
            <person name="Barry K."/>
            <person name="Grigoriev I.V."/>
            <person name="Spatafora J.W."/>
        </authorList>
    </citation>
    <scope>NUCLEOTIDE SEQUENCE [LARGE SCALE GENOMIC DNA]</scope>
    <source>
        <strain evidence="1 2">AM-OR11-026</strain>
    </source>
</reference>
<dbReference type="Proteomes" id="UP000092154">
    <property type="component" value="Unassembled WGS sequence"/>
</dbReference>
<dbReference type="InParanoid" id="A0A1B7MDX3"/>
<sequence>MPQFLPYTPPSSSAPVDGYSLDGLFQCWWDGQYGLHCNDLFHGNDLSAHLRDAHGIRGADKSFVCCQWDQCNSVMKKESLVRHVEERHLGIAYRCDTCGKKSYSRKDTLNRHKKTCSGL</sequence>
<evidence type="ECO:0000313" key="1">
    <source>
        <dbReference type="EMBL" id="OAX30802.1"/>
    </source>
</evidence>
<dbReference type="Gene3D" id="3.30.160.60">
    <property type="entry name" value="Classic Zinc Finger"/>
    <property type="match status" value="1"/>
</dbReference>
<gene>
    <name evidence="1" type="ORF">K503DRAFT_788231</name>
</gene>
<dbReference type="STRING" id="1314800.A0A1B7MDX3"/>
<name>A0A1B7MDX3_9AGAM</name>
<keyword evidence="2" id="KW-1185">Reference proteome</keyword>
<evidence type="ECO:0000313" key="2">
    <source>
        <dbReference type="Proteomes" id="UP000092154"/>
    </source>
</evidence>
<dbReference type="OrthoDB" id="2647604at2759"/>
<organism evidence="1 2">
    <name type="scientific">Rhizopogon vinicolor AM-OR11-026</name>
    <dbReference type="NCBI Taxonomy" id="1314800"/>
    <lineage>
        <taxon>Eukaryota</taxon>
        <taxon>Fungi</taxon>
        <taxon>Dikarya</taxon>
        <taxon>Basidiomycota</taxon>
        <taxon>Agaricomycotina</taxon>
        <taxon>Agaricomycetes</taxon>
        <taxon>Agaricomycetidae</taxon>
        <taxon>Boletales</taxon>
        <taxon>Suillineae</taxon>
        <taxon>Rhizopogonaceae</taxon>
        <taxon>Rhizopogon</taxon>
    </lineage>
</organism>
<dbReference type="EMBL" id="KV449907">
    <property type="protein sequence ID" value="OAX30802.1"/>
    <property type="molecule type" value="Genomic_DNA"/>
</dbReference>